<protein>
    <submittedName>
        <fullName evidence="10">MMPL family transporter</fullName>
    </submittedName>
</protein>
<dbReference type="SUPFAM" id="SSF82866">
    <property type="entry name" value="Multidrug efflux transporter AcrB transmembrane domain"/>
    <property type="match status" value="2"/>
</dbReference>
<dbReference type="NCBIfam" id="TIGR00833">
    <property type="entry name" value="actII"/>
    <property type="match status" value="1"/>
</dbReference>
<dbReference type="Pfam" id="PF03176">
    <property type="entry name" value="MMPL"/>
    <property type="match status" value="2"/>
</dbReference>
<keyword evidence="6 8" id="KW-0472">Membrane</keyword>
<feature type="transmembrane region" description="Helical" evidence="8">
    <location>
        <begin position="193"/>
        <end position="212"/>
    </location>
</feature>
<feature type="transmembrane region" description="Helical" evidence="8">
    <location>
        <begin position="789"/>
        <end position="810"/>
    </location>
</feature>
<feature type="domain" description="Membrane transport protein MMPL" evidence="9">
    <location>
        <begin position="53"/>
        <end position="381"/>
    </location>
</feature>
<organism evidence="10 11">
    <name type="scientific">[Mycobacterium] nativiensis</name>
    <dbReference type="NCBI Taxonomy" id="2855503"/>
    <lineage>
        <taxon>Bacteria</taxon>
        <taxon>Bacillati</taxon>
        <taxon>Actinomycetota</taxon>
        <taxon>Actinomycetes</taxon>
        <taxon>Mycobacteriales</taxon>
        <taxon>Mycobacteriaceae</taxon>
        <taxon>Mycolicibacter</taxon>
    </lineage>
</organism>
<feature type="transmembrane region" description="Helical" evidence="8">
    <location>
        <begin position="864"/>
        <end position="885"/>
    </location>
</feature>
<keyword evidence="11" id="KW-1185">Reference proteome</keyword>
<evidence type="ECO:0000256" key="4">
    <source>
        <dbReference type="ARBA" id="ARBA00022692"/>
    </source>
</evidence>
<evidence type="ECO:0000313" key="10">
    <source>
        <dbReference type="EMBL" id="MEB3031124.1"/>
    </source>
</evidence>
<dbReference type="InterPro" id="IPR004707">
    <property type="entry name" value="MmpL_fam"/>
</dbReference>
<evidence type="ECO:0000256" key="8">
    <source>
        <dbReference type="SAM" id="Phobius"/>
    </source>
</evidence>
<feature type="transmembrane region" description="Helical" evidence="8">
    <location>
        <begin position="219"/>
        <end position="244"/>
    </location>
</feature>
<dbReference type="InterPro" id="IPR004869">
    <property type="entry name" value="MMPL_dom"/>
</dbReference>
<sequence>MSTADTKTHRPFLGRMVRAFSVPIILFWVLLAVVLGSAVPPLGEVAANASVPISPIGAPSYQAMLNIGKVFEQYDSDSTAMVVLEGEEPLGEAAHKFYDEIVAKLNADHENVQNVQDFWSDPLTAAGSQSVDGKSAYVQIFLNGSQGTTASHESVAAVRDLVASVPAPPGIKAHVAGNTVLNADTSVAGHQSLHTMELVSVGIIIVMLLSIYRSVVTMLISMVVIGFGLFSAMGVTAAVGNLNIIGLTPYAVSMVTMLSLAAITDYLIFLLGRYHEERANGLDPEEAFYVSYSGVSHVILGSGLTIVGALMCLSMTTLPYFRTMGPPCAIAILVVIAAALTLGPAILTVASKFGLLDPRQNLSTRNWRKVGTVTVRWPVPVILLTGAVAIVGFVSLLTYVPQYNDQKFTPPDMPANLAMAVADRHFSQARMNPELLMLETDHDLRTPADMLVIEKVAKSVFRMRGIDRVQTITRPLGAPIEHSSIPFLLGAQNAGTLQAAKFNNDNAAQMLEQADEMSTTVANMERMYAITKEMTETTHSMVGRTHVLVETTEQLRDNIADFDDFFRVFRNYFYWEPHCYDIPVCHSLRSIFDTMDGIDQLTEEMGLLTMDMDHLDEVLPQMLPVLRDTIDSMTRMRDFMLATHSIISGTQAQQQELAKGATEIGLYFDQAKNDDFFYLPPDVFENPDFQRGIKMFMSPDHKSVRMIITHQGDPASVEGIAHVRDLKDTVADALKGTPLASAKVSVAGTASLYADMQDGVVVDLMIALIASLILIFSIMLIITRSVVAALVIVGTVAASLGIACGLSVLLWQDILGLGVQWIVIPLSMVILLAVGSDYNLLLVSRLREEIHAGLNTGIIRGVGATGRVVTAAGLVFAFTMMAMIVSDLRVVGQLGMTIGIGLIIDTLIVRAFMTPAIAAALGRWFWWPLNTFEITRRGRSEPEPSPAEDNTAPIPLPTSV</sequence>
<proteinExistence type="inferred from homology"/>
<feature type="transmembrane region" description="Helical" evidence="8">
    <location>
        <begin position="822"/>
        <end position="843"/>
    </location>
</feature>
<evidence type="ECO:0000256" key="5">
    <source>
        <dbReference type="ARBA" id="ARBA00022989"/>
    </source>
</evidence>
<comment type="subcellular location">
    <subcellularLocation>
        <location evidence="1">Cell membrane</location>
        <topology evidence="1">Multi-pass membrane protein</topology>
    </subcellularLocation>
</comment>
<keyword evidence="3" id="KW-1003">Cell membrane</keyword>
<dbReference type="EMBL" id="JAYJJU010000004">
    <property type="protein sequence ID" value="MEB3031124.1"/>
    <property type="molecule type" value="Genomic_DNA"/>
</dbReference>
<dbReference type="Gene3D" id="1.20.1640.10">
    <property type="entry name" value="Multidrug efflux transporter AcrB transmembrane domain"/>
    <property type="match status" value="2"/>
</dbReference>
<feature type="transmembrane region" description="Helical" evidence="8">
    <location>
        <begin position="330"/>
        <end position="356"/>
    </location>
</feature>
<feature type="transmembrane region" description="Helical" evidence="8">
    <location>
        <begin position="250"/>
        <end position="271"/>
    </location>
</feature>
<evidence type="ECO:0000256" key="6">
    <source>
        <dbReference type="ARBA" id="ARBA00023136"/>
    </source>
</evidence>
<evidence type="ECO:0000256" key="2">
    <source>
        <dbReference type="ARBA" id="ARBA00010157"/>
    </source>
</evidence>
<feature type="transmembrane region" description="Helical" evidence="8">
    <location>
        <begin position="292"/>
        <end position="318"/>
    </location>
</feature>
<feature type="region of interest" description="Disordered" evidence="7">
    <location>
        <begin position="937"/>
        <end position="960"/>
    </location>
</feature>
<dbReference type="InterPro" id="IPR050545">
    <property type="entry name" value="Mycobact_MmpL"/>
</dbReference>
<evidence type="ECO:0000256" key="3">
    <source>
        <dbReference type="ARBA" id="ARBA00022475"/>
    </source>
</evidence>
<comment type="similarity">
    <text evidence="2">Belongs to the resistance-nodulation-cell division (RND) (TC 2.A.6) family. MmpL subfamily.</text>
</comment>
<name>A0ABU5XT16_9MYCO</name>
<evidence type="ECO:0000313" key="11">
    <source>
        <dbReference type="Proteomes" id="UP001298593"/>
    </source>
</evidence>
<dbReference type="RefSeq" id="WP_224974896.1">
    <property type="nucleotide sequence ID" value="NZ_JAYJJU010000004.1"/>
</dbReference>
<feature type="domain" description="Membrane transport protein MMPL" evidence="9">
    <location>
        <begin position="608"/>
        <end position="936"/>
    </location>
</feature>
<feature type="transmembrane region" description="Helical" evidence="8">
    <location>
        <begin position="377"/>
        <end position="400"/>
    </location>
</feature>
<keyword evidence="4 8" id="KW-0812">Transmembrane</keyword>
<dbReference type="Proteomes" id="UP001298593">
    <property type="component" value="Unassembled WGS sequence"/>
</dbReference>
<evidence type="ECO:0000256" key="7">
    <source>
        <dbReference type="SAM" id="MobiDB-lite"/>
    </source>
</evidence>
<feature type="transmembrane region" description="Helical" evidence="8">
    <location>
        <begin position="760"/>
        <end position="782"/>
    </location>
</feature>
<dbReference type="PANTHER" id="PTHR33406:SF6">
    <property type="entry name" value="MEMBRANE PROTEIN YDGH-RELATED"/>
    <property type="match status" value="1"/>
</dbReference>
<reference evidence="10 11" key="1">
    <citation type="submission" date="2023-12" db="EMBL/GenBank/DDBJ databases">
        <title>Description of new species of Mycobacterium terrae complex isolated from sewage at the Sao Paulo Zoological Park Foundation in Brazil.</title>
        <authorList>
            <person name="Romagnoli C.L."/>
            <person name="Conceicao E.C."/>
            <person name="Machado E."/>
            <person name="Barreto L.B.P.F."/>
            <person name="Sharma A."/>
            <person name="Silva N.M."/>
            <person name="Marques L.E."/>
            <person name="Juliana M.A."/>
            <person name="Lourenco M.C.S."/>
            <person name="Digiampietri L.A."/>
            <person name="Suffys P.N."/>
            <person name="Viana-Niero C."/>
        </authorList>
    </citation>
    <scope>NUCLEOTIDE SEQUENCE [LARGE SCALE GENOMIC DNA]</scope>
    <source>
        <strain evidence="10 11">MYC340</strain>
    </source>
</reference>
<evidence type="ECO:0000259" key="9">
    <source>
        <dbReference type="Pfam" id="PF03176"/>
    </source>
</evidence>
<dbReference type="PANTHER" id="PTHR33406">
    <property type="entry name" value="MEMBRANE PROTEIN MJ1562-RELATED"/>
    <property type="match status" value="1"/>
</dbReference>
<accession>A0ABU5XT16</accession>
<feature type="transmembrane region" description="Helical" evidence="8">
    <location>
        <begin position="891"/>
        <end position="913"/>
    </location>
</feature>
<gene>
    <name evidence="10" type="ORF">KV113_06095</name>
</gene>
<comment type="caution">
    <text evidence="10">The sequence shown here is derived from an EMBL/GenBank/DDBJ whole genome shotgun (WGS) entry which is preliminary data.</text>
</comment>
<evidence type="ECO:0000256" key="1">
    <source>
        <dbReference type="ARBA" id="ARBA00004651"/>
    </source>
</evidence>
<keyword evidence="5 8" id="KW-1133">Transmembrane helix</keyword>